<dbReference type="InterPro" id="IPR041682">
    <property type="entry name" value="AAA_14"/>
</dbReference>
<dbReference type="STRING" id="1229780.BN381_130251"/>
<dbReference type="HOGENOM" id="CLU_041527_3_1_11"/>
<comment type="caution">
    <text evidence="2">The sequence shown here is derived from an EMBL/GenBank/DDBJ whole genome shotgun (WGS) entry which is preliminary data.</text>
</comment>
<dbReference type="InterPro" id="IPR003593">
    <property type="entry name" value="AAA+_ATPase"/>
</dbReference>
<dbReference type="InterPro" id="IPR027417">
    <property type="entry name" value="P-loop_NTPase"/>
</dbReference>
<dbReference type="eggNOG" id="COG1373">
    <property type="taxonomic scope" value="Bacteria"/>
</dbReference>
<dbReference type="AlphaFoldDB" id="R4YX30"/>
<dbReference type="PANTHER" id="PTHR43566:SF2">
    <property type="entry name" value="DUF4143 DOMAIN-CONTAINING PROTEIN"/>
    <property type="match status" value="1"/>
</dbReference>
<dbReference type="SMART" id="SM00382">
    <property type="entry name" value="AAA"/>
    <property type="match status" value="1"/>
</dbReference>
<dbReference type="SUPFAM" id="SSF52540">
    <property type="entry name" value="P-loop containing nucleoside triphosphate hydrolases"/>
    <property type="match status" value="1"/>
</dbReference>
<feature type="domain" description="AAA+ ATPase" evidence="1">
    <location>
        <begin position="21"/>
        <end position="156"/>
    </location>
</feature>
<evidence type="ECO:0000313" key="2">
    <source>
        <dbReference type="EMBL" id="CCM62693.1"/>
    </source>
</evidence>
<dbReference type="Pfam" id="PF13635">
    <property type="entry name" value="DUF4143"/>
    <property type="match status" value="1"/>
</dbReference>
<reference evidence="2 3" key="1">
    <citation type="journal article" date="2013" name="ISME J.">
        <title>Metabolic model for the filamentous 'Candidatus Microthrix parvicella' based on genomic and metagenomic analyses.</title>
        <authorList>
            <person name="Jon McIlroy S."/>
            <person name="Kristiansen R."/>
            <person name="Albertsen M."/>
            <person name="Michael Karst S."/>
            <person name="Rossetti S."/>
            <person name="Lund Nielsen J."/>
            <person name="Tandoi V."/>
            <person name="James Seviour R."/>
            <person name="Nielsen P.H."/>
        </authorList>
    </citation>
    <scope>NUCLEOTIDE SEQUENCE [LARGE SCALE GENOMIC DNA]</scope>
    <source>
        <strain evidence="2 3">RN1</strain>
    </source>
</reference>
<dbReference type="Pfam" id="PF13173">
    <property type="entry name" value="AAA_14"/>
    <property type="match status" value="1"/>
</dbReference>
<dbReference type="InterPro" id="IPR025420">
    <property type="entry name" value="DUF4143"/>
</dbReference>
<dbReference type="EMBL" id="CANL01000005">
    <property type="protein sequence ID" value="CCM62693.1"/>
    <property type="molecule type" value="Genomic_DNA"/>
</dbReference>
<keyword evidence="3" id="KW-1185">Reference proteome</keyword>
<proteinExistence type="predicted"/>
<evidence type="ECO:0000313" key="3">
    <source>
        <dbReference type="Proteomes" id="UP000018291"/>
    </source>
</evidence>
<evidence type="ECO:0000259" key="1">
    <source>
        <dbReference type="SMART" id="SM00382"/>
    </source>
</evidence>
<gene>
    <name evidence="2" type="ORF">BN381_130251</name>
</gene>
<sequence>MMHGMLSRSAHQREIAKRLESNPAVALLGARQVGKTTIAHRIAEEWDGETAYFDLERPADLARLTEPELALEPLSGLVILDEIQRRPDLFPVLRGLIDRDPNRHFLILGSAAPELLRQSSETLAGRISHYNLPPLRVDELAAADRLDLNSLWLRGGFPRSYLATDDPISFQWRLDFVRTFVERDLPALGSTVPSATHDRFWHMLSHVHGQVWNGARFASSFGVAATTVRSYLDLLTSALVVTQLKPWHENVSKRQVKSPKVYIADSGLLHALLDLPDRTAVERHPILGASWEGFVIDQLASITGSRPDQRYFWATHAGAELDLLIVRGAERVGFEVKRTSAPRPTRSLRMAIDTLGLDRTYLVHAGEHTFALTADVEAVSINELATRTDW</sequence>
<accession>R4YX30</accession>
<dbReference type="Gene3D" id="3.40.50.300">
    <property type="entry name" value="P-loop containing nucleotide triphosphate hydrolases"/>
    <property type="match status" value="1"/>
</dbReference>
<protein>
    <recommendedName>
        <fullName evidence="1">AAA+ ATPase domain-containing protein</fullName>
    </recommendedName>
</protein>
<dbReference type="PANTHER" id="PTHR43566">
    <property type="entry name" value="CONSERVED PROTEIN"/>
    <property type="match status" value="1"/>
</dbReference>
<organism evidence="2 3">
    <name type="scientific">Candidatus Neomicrothrix parvicella RN1</name>
    <dbReference type="NCBI Taxonomy" id="1229780"/>
    <lineage>
        <taxon>Bacteria</taxon>
        <taxon>Bacillati</taxon>
        <taxon>Actinomycetota</taxon>
        <taxon>Acidimicrobiia</taxon>
        <taxon>Acidimicrobiales</taxon>
        <taxon>Microthrixaceae</taxon>
        <taxon>Candidatus Neomicrothrix</taxon>
    </lineage>
</organism>
<name>R4YX30_9ACTN</name>
<dbReference type="Proteomes" id="UP000018291">
    <property type="component" value="Unassembled WGS sequence"/>
</dbReference>